<dbReference type="PROSITE" id="PS51164">
    <property type="entry name" value="CBM1_2"/>
    <property type="match status" value="2"/>
</dbReference>
<dbReference type="SUPFAM" id="SSF57180">
    <property type="entry name" value="Cellulose-binding domain"/>
    <property type="match status" value="2"/>
</dbReference>
<keyword evidence="1 3" id="KW-0732">Signal</keyword>
<dbReference type="PROSITE" id="PS00562">
    <property type="entry name" value="CBM1_1"/>
    <property type="match status" value="1"/>
</dbReference>
<organism evidence="5 6">
    <name type="scientific">Panaeolus cyanescens</name>
    <dbReference type="NCBI Taxonomy" id="181874"/>
    <lineage>
        <taxon>Eukaryota</taxon>
        <taxon>Fungi</taxon>
        <taxon>Dikarya</taxon>
        <taxon>Basidiomycota</taxon>
        <taxon>Agaricomycotina</taxon>
        <taxon>Agaricomycetes</taxon>
        <taxon>Agaricomycetidae</taxon>
        <taxon>Agaricales</taxon>
        <taxon>Agaricineae</taxon>
        <taxon>Galeropsidaceae</taxon>
        <taxon>Panaeolus</taxon>
    </lineage>
</organism>
<dbReference type="Pfam" id="PF00734">
    <property type="entry name" value="CBM_1"/>
    <property type="match status" value="2"/>
</dbReference>
<dbReference type="GO" id="GO:0005975">
    <property type="term" value="P:carbohydrate metabolic process"/>
    <property type="evidence" value="ECO:0007669"/>
    <property type="project" value="InterPro"/>
</dbReference>
<feature type="domain" description="CBM1" evidence="4">
    <location>
        <begin position="47"/>
        <end position="84"/>
    </location>
</feature>
<dbReference type="EMBL" id="NHTK01006114">
    <property type="protein sequence ID" value="PPQ63694.1"/>
    <property type="molecule type" value="Genomic_DNA"/>
</dbReference>
<dbReference type="GO" id="GO:0005576">
    <property type="term" value="C:extracellular region"/>
    <property type="evidence" value="ECO:0007669"/>
    <property type="project" value="InterPro"/>
</dbReference>
<evidence type="ECO:0000256" key="3">
    <source>
        <dbReference type="SAM" id="SignalP"/>
    </source>
</evidence>
<dbReference type="InterPro" id="IPR035971">
    <property type="entry name" value="CBD_sf"/>
</dbReference>
<feature type="domain" description="CBM1" evidence="4">
    <location>
        <begin position="172"/>
        <end position="208"/>
    </location>
</feature>
<keyword evidence="6" id="KW-1185">Reference proteome</keyword>
<feature type="compositionally biased region" description="Low complexity" evidence="2">
    <location>
        <begin position="140"/>
        <end position="159"/>
    </location>
</feature>
<dbReference type="InterPro" id="IPR000254">
    <property type="entry name" value="CBD"/>
</dbReference>
<evidence type="ECO:0000256" key="2">
    <source>
        <dbReference type="SAM" id="MobiDB-lite"/>
    </source>
</evidence>
<feature type="chain" id="PRO_5019227915" description="CBM1 domain-containing protein" evidence="3">
    <location>
        <begin position="21"/>
        <end position="208"/>
    </location>
</feature>
<accession>A0A409VA45</accession>
<evidence type="ECO:0000313" key="6">
    <source>
        <dbReference type="Proteomes" id="UP000284842"/>
    </source>
</evidence>
<name>A0A409VA45_9AGAR</name>
<dbReference type="AlphaFoldDB" id="A0A409VA45"/>
<dbReference type="Proteomes" id="UP000284842">
    <property type="component" value="Unassembled WGS sequence"/>
</dbReference>
<protein>
    <recommendedName>
        <fullName evidence="4">CBM1 domain-containing protein</fullName>
    </recommendedName>
</protein>
<dbReference type="SMART" id="SM00236">
    <property type="entry name" value="fCBD"/>
    <property type="match status" value="2"/>
</dbReference>
<dbReference type="STRING" id="181874.A0A409VA45"/>
<proteinExistence type="predicted"/>
<feature type="region of interest" description="Disordered" evidence="2">
    <location>
        <begin position="135"/>
        <end position="167"/>
    </location>
</feature>
<dbReference type="InParanoid" id="A0A409VA45"/>
<evidence type="ECO:0000256" key="1">
    <source>
        <dbReference type="ARBA" id="ARBA00022729"/>
    </source>
</evidence>
<comment type="caution">
    <text evidence="5">The sequence shown here is derived from an EMBL/GenBank/DDBJ whole genome shotgun (WGS) entry which is preliminary data.</text>
</comment>
<sequence length="208" mass="21966">MFPSLLQFIGLSAWAASAWAATTPPPQTTTTPPVPVTTLVTTVYLPEMLPHYAQCGGVGWNGAIGNCAPPYTCKYFNEYYSQWNANSSPEQFAAKWLDKVDLWSQLPSSISAQGVDHNIPVQAADVLNWFGLTGGGGGSTTTSPSQTTTPPPVTTTVPSTTPPPATTVYPPETVPHWGQCGGAGWTGGTTCASPYTCTAINQWHSQCL</sequence>
<gene>
    <name evidence="5" type="ORF">CVT24_004579</name>
</gene>
<reference evidence="5 6" key="1">
    <citation type="journal article" date="2018" name="Evol. Lett.">
        <title>Horizontal gene cluster transfer increased hallucinogenic mushroom diversity.</title>
        <authorList>
            <person name="Reynolds H.T."/>
            <person name="Vijayakumar V."/>
            <person name="Gluck-Thaler E."/>
            <person name="Korotkin H.B."/>
            <person name="Matheny P.B."/>
            <person name="Slot J.C."/>
        </authorList>
    </citation>
    <scope>NUCLEOTIDE SEQUENCE [LARGE SCALE GENOMIC DNA]</scope>
    <source>
        <strain evidence="5 6">2629</strain>
    </source>
</reference>
<evidence type="ECO:0000259" key="4">
    <source>
        <dbReference type="PROSITE" id="PS51164"/>
    </source>
</evidence>
<feature type="signal peptide" evidence="3">
    <location>
        <begin position="1"/>
        <end position="20"/>
    </location>
</feature>
<evidence type="ECO:0000313" key="5">
    <source>
        <dbReference type="EMBL" id="PPQ63694.1"/>
    </source>
</evidence>
<dbReference type="GO" id="GO:0030248">
    <property type="term" value="F:cellulose binding"/>
    <property type="evidence" value="ECO:0007669"/>
    <property type="project" value="InterPro"/>
</dbReference>